<dbReference type="GO" id="GO:0097347">
    <property type="term" value="C:TAM protein secretion complex"/>
    <property type="evidence" value="ECO:0007669"/>
    <property type="project" value="TreeGrafter"/>
</dbReference>
<proteinExistence type="predicted"/>
<evidence type="ECO:0000313" key="8">
    <source>
        <dbReference type="Proteomes" id="UP000295188"/>
    </source>
</evidence>
<protein>
    <submittedName>
        <fullName evidence="7">Translocation and assembly module TamB</fullName>
    </submittedName>
</protein>
<evidence type="ECO:0000256" key="3">
    <source>
        <dbReference type="ARBA" id="ARBA00022989"/>
    </source>
</evidence>
<feature type="domain" description="Translocation and assembly module TamB C-terminal" evidence="6">
    <location>
        <begin position="1100"/>
        <end position="1427"/>
    </location>
</feature>
<feature type="transmembrane region" description="Helical" evidence="5">
    <location>
        <begin position="7"/>
        <end position="27"/>
    </location>
</feature>
<comment type="caution">
    <text evidence="7">The sequence shown here is derived from an EMBL/GenBank/DDBJ whole genome shotgun (WGS) entry which is preliminary data.</text>
</comment>
<dbReference type="Pfam" id="PF04357">
    <property type="entry name" value="TamB"/>
    <property type="match status" value="1"/>
</dbReference>
<organism evidence="7 8">
    <name type="scientific">Pectinatus cerevisiiphilus</name>
    <dbReference type="NCBI Taxonomy" id="86956"/>
    <lineage>
        <taxon>Bacteria</taxon>
        <taxon>Bacillati</taxon>
        <taxon>Bacillota</taxon>
        <taxon>Negativicutes</taxon>
        <taxon>Selenomonadales</taxon>
        <taxon>Selenomonadaceae</taxon>
        <taxon>Pectinatus</taxon>
    </lineage>
</organism>
<dbReference type="InterPro" id="IPR007452">
    <property type="entry name" value="TamB_C"/>
</dbReference>
<accession>A0A4R3KC69</accession>
<dbReference type="OrthoDB" id="3034030at2"/>
<keyword evidence="3 5" id="KW-1133">Transmembrane helix</keyword>
<keyword evidence="4 5" id="KW-0472">Membrane</keyword>
<comment type="subcellular location">
    <subcellularLocation>
        <location evidence="1">Membrane</location>
        <topology evidence="1">Single-pass membrane protein</topology>
    </subcellularLocation>
</comment>
<evidence type="ECO:0000259" key="6">
    <source>
        <dbReference type="Pfam" id="PF04357"/>
    </source>
</evidence>
<dbReference type="Pfam" id="PF05359">
    <property type="entry name" value="DUF748"/>
    <property type="match status" value="1"/>
</dbReference>
<dbReference type="Proteomes" id="UP000295188">
    <property type="component" value="Unassembled WGS sequence"/>
</dbReference>
<dbReference type="GO" id="GO:0005886">
    <property type="term" value="C:plasma membrane"/>
    <property type="evidence" value="ECO:0007669"/>
    <property type="project" value="InterPro"/>
</dbReference>
<reference evidence="7 8" key="1">
    <citation type="submission" date="2019-03" db="EMBL/GenBank/DDBJ databases">
        <title>Genomic Encyclopedia of Type Strains, Phase IV (KMG-IV): sequencing the most valuable type-strain genomes for metagenomic binning, comparative biology and taxonomic classification.</title>
        <authorList>
            <person name="Goeker M."/>
        </authorList>
    </citation>
    <scope>NUCLEOTIDE SEQUENCE [LARGE SCALE GENOMIC DNA]</scope>
    <source>
        <strain evidence="7 8">DSM 20467</strain>
    </source>
</reference>
<evidence type="ECO:0000256" key="1">
    <source>
        <dbReference type="ARBA" id="ARBA00004167"/>
    </source>
</evidence>
<keyword evidence="8" id="KW-1185">Reference proteome</keyword>
<dbReference type="GO" id="GO:0009306">
    <property type="term" value="P:protein secretion"/>
    <property type="evidence" value="ECO:0007669"/>
    <property type="project" value="InterPro"/>
</dbReference>
<dbReference type="EMBL" id="SMAA01000004">
    <property type="protein sequence ID" value="TCS80499.1"/>
    <property type="molecule type" value="Genomic_DNA"/>
</dbReference>
<name>A0A4R3KC69_9FIRM</name>
<evidence type="ECO:0000313" key="7">
    <source>
        <dbReference type="EMBL" id="TCS80499.1"/>
    </source>
</evidence>
<evidence type="ECO:0000256" key="4">
    <source>
        <dbReference type="ARBA" id="ARBA00023136"/>
    </source>
</evidence>
<gene>
    <name evidence="7" type="ORF">EDC37_104101</name>
</gene>
<evidence type="ECO:0000256" key="5">
    <source>
        <dbReference type="SAM" id="Phobius"/>
    </source>
</evidence>
<sequence>MKKLQKKITIIVFSFIVILLAASFFYMSRLDIFMKSAAQTVSDTLTQTIHTKVEIENLTVLSWSSIKADGITIYDKNGDKIISSDAATVKFKPLSIITGDVATSIASVSVDKPTVNIKKREDGTWNYADIFTDNTNKSTFTGQVTAENGTVDITVDDKTITLTKVNIDADMADSPKTHIKADFMQQNTPISLSGDIENEEKHFSIKADKINIADYTYLIPADVLPQNIVINSGTIENVNAVLDLDGENLTALQGKADINDASCRIMDTNVDNINSQIVFNKDFLTVFAKAAIKGQTIDVHGKVSFAADPELSLVAHSDAINPKNIFANIPFDGDTAFSANITGTVANPIVSADLSAKKASFYGYTFNNAKVKGNFENDVLYIEQASLDFAGGKVQADGIFKIEDKSYEGHAIVKDVNCDALQEYLPGLSGRISANAVFKGDTTGVDSIEGYASASLRGGLYDGIAINKADVSLSKTGKHIDVGALTVALDGDGVVSAAGTVDDKVLNLEFYGSNVNLALFQKYLTVPADGSAAFYGHLQGNMDNPYLKLELGAKDGQIMNQPYHNLRLSAVGNMDGVWIKKLVFRNDANEVVHSAQGIVGFKGDHQIDLTVNTKNARIEDIASVLLPGQPITGNIDNTLHLTGSLSNMNVSGHVLLHEGSYHGVLLTSAEGDYTYNAATGNVTVQNLNIKSPFANVAINGGIYANNVLNFDVVVDDIDLSKMPSYLPYPIEGRASFAGHVSGTIDNIIFSSKLKADKLIFNGEALTDVTGQCNYRNGMFSISDLQWMQETGKVVFNGQINASNGALAGKLKVDGVKAESLAAMTNFKNNYLTGIFNGEMDLSGVLSNPNVHLLGTIDDGYLKKYPLKKMSIDASYNDNTVVINQFYGEQNNGKVAAKGTWTLNGPLNVVFSAQDIDASLFTGLMNYDADVKGSVNAYAQVTGTMESPQANVSFEVSNGGIGTATFDKLTALFNLDKGVINVSQFLINKGPYRASASGKIPLTALKAKPWEMLTNYEQIDLNVSLDNADLSILPLLTKHVDWATGPLKGNVKINGTLAHPLFSGYIKMDNGSMKIKELGKPIQNMQIDVAFDREHMKVNTFSGQMGDGTYSLTGDTLITGGGLKQYNFAFNADKLFIDSSFYRGPFSAQFTFSEGKFFNRDMPKLAGSMNIEKSTISFPGIPDSSTSFLPEMLLDVGINVGNNVRFYKSMLYDMDIGGSIHFGGTTEHPLPSGEINVLRGTVEYLRTVFKIREGNAYFNQLGSFMPSITFKGDANLSRVKVNLSIEGPVGNMQFLLTSEPQMSQEEIIKLLTFGNADRQGDSVDSSDLTQLATVGLQMGFLNEIENFMRYTLQLDEFNIVSDTIYNENEHNGQNNYDEVYSIEIGKYISDKMMLKYTNSINYDDHRFGIQYDLSKNMSILNEWDSRDGYRVTLDANIKF</sequence>
<dbReference type="RefSeq" id="WP_132548017.1">
    <property type="nucleotide sequence ID" value="NZ_SMAA01000004.1"/>
</dbReference>
<evidence type="ECO:0000256" key="2">
    <source>
        <dbReference type="ARBA" id="ARBA00022692"/>
    </source>
</evidence>
<keyword evidence="2 5" id="KW-0812">Transmembrane</keyword>
<dbReference type="PANTHER" id="PTHR36985:SF1">
    <property type="entry name" value="TRANSLOCATION AND ASSEMBLY MODULE SUBUNIT TAMB"/>
    <property type="match status" value="1"/>
</dbReference>
<dbReference type="InterPro" id="IPR008023">
    <property type="entry name" value="DUF748"/>
</dbReference>
<dbReference type="PANTHER" id="PTHR36985">
    <property type="entry name" value="TRANSLOCATION AND ASSEMBLY MODULE SUBUNIT TAMB"/>
    <property type="match status" value="1"/>
</dbReference>